<reference evidence="9 10" key="1">
    <citation type="journal article" date="2013" name="BMC Genomics">
        <title>Reconstruction of the lipid metabolism for the microalga Monoraphidium neglectum from its genome sequence reveals characteristics suitable for biofuel production.</title>
        <authorList>
            <person name="Bogen C."/>
            <person name="Al-Dilaimi A."/>
            <person name="Albersmeier A."/>
            <person name="Wichmann J."/>
            <person name="Grundmann M."/>
            <person name="Rupp O."/>
            <person name="Lauersen K.J."/>
            <person name="Blifernez-Klassen O."/>
            <person name="Kalinowski J."/>
            <person name="Goesmann A."/>
            <person name="Mussgnug J.H."/>
            <person name="Kruse O."/>
        </authorList>
    </citation>
    <scope>NUCLEOTIDE SEQUENCE [LARGE SCALE GENOMIC DNA]</scope>
    <source>
        <strain evidence="9 10">SAG 48.87</strain>
    </source>
</reference>
<keyword evidence="4 7" id="KW-1133">Transmembrane helix</keyword>
<dbReference type="EMBL" id="KK102282">
    <property type="protein sequence ID" value="KIY98177.1"/>
    <property type="molecule type" value="Genomic_DNA"/>
</dbReference>
<dbReference type="RefSeq" id="XP_013897197.1">
    <property type="nucleotide sequence ID" value="XM_014041743.1"/>
</dbReference>
<evidence type="ECO:0000256" key="2">
    <source>
        <dbReference type="ARBA" id="ARBA00005241"/>
    </source>
</evidence>
<feature type="region of interest" description="Disordered" evidence="6">
    <location>
        <begin position="674"/>
        <end position="694"/>
    </location>
</feature>
<dbReference type="KEGG" id="mng:MNEG_9786"/>
<dbReference type="InterPro" id="IPR043822">
    <property type="entry name" value="EsV_1_7_cys"/>
</dbReference>
<evidence type="ECO:0000256" key="4">
    <source>
        <dbReference type="ARBA" id="ARBA00022989"/>
    </source>
</evidence>
<accession>A0A0D2JFD7</accession>
<evidence type="ECO:0000256" key="6">
    <source>
        <dbReference type="SAM" id="MobiDB-lite"/>
    </source>
</evidence>
<dbReference type="Gene3D" id="1.20.1250.20">
    <property type="entry name" value="MFS general substrate transporter like domains"/>
    <property type="match status" value="1"/>
</dbReference>
<dbReference type="PANTHER" id="PTHR16172:SF41">
    <property type="entry name" value="MAJOR FACILITATOR SUPERFAMILY DOMAIN-CONTAINING PROTEIN 6-LIKE"/>
    <property type="match status" value="1"/>
</dbReference>
<dbReference type="InterPro" id="IPR036259">
    <property type="entry name" value="MFS_trans_sf"/>
</dbReference>
<dbReference type="Pfam" id="PF12832">
    <property type="entry name" value="MFS_1_like"/>
    <property type="match status" value="1"/>
</dbReference>
<dbReference type="GO" id="GO:0016020">
    <property type="term" value="C:membrane"/>
    <property type="evidence" value="ECO:0007669"/>
    <property type="project" value="UniProtKB-SubCell"/>
</dbReference>
<protein>
    <recommendedName>
        <fullName evidence="8">Major facilitator superfamily associated domain-containing protein</fullName>
    </recommendedName>
</protein>
<evidence type="ECO:0000313" key="9">
    <source>
        <dbReference type="EMBL" id="KIY98177.1"/>
    </source>
</evidence>
<dbReference type="SUPFAM" id="SSF103473">
    <property type="entry name" value="MFS general substrate transporter"/>
    <property type="match status" value="1"/>
</dbReference>
<comment type="subcellular location">
    <subcellularLocation>
        <location evidence="1">Membrane</location>
        <topology evidence="1">Multi-pass membrane protein</topology>
    </subcellularLocation>
</comment>
<feature type="transmembrane region" description="Helical" evidence="7">
    <location>
        <begin position="608"/>
        <end position="629"/>
    </location>
</feature>
<evidence type="ECO:0000256" key="7">
    <source>
        <dbReference type="SAM" id="Phobius"/>
    </source>
</evidence>
<keyword evidence="10" id="KW-1185">Reference proteome</keyword>
<dbReference type="SMART" id="SM01425">
    <property type="entry name" value="EsV_1_7"/>
    <property type="match status" value="8"/>
</dbReference>
<dbReference type="InterPro" id="IPR024989">
    <property type="entry name" value="MFS_assoc_dom"/>
</dbReference>
<dbReference type="InterPro" id="IPR051717">
    <property type="entry name" value="MFS_MFSD6"/>
</dbReference>
<keyword evidence="5 7" id="KW-0472">Membrane</keyword>
<keyword evidence="3 7" id="KW-0812">Transmembrane</keyword>
<evidence type="ECO:0000259" key="8">
    <source>
        <dbReference type="Pfam" id="PF12832"/>
    </source>
</evidence>
<evidence type="ECO:0000256" key="3">
    <source>
        <dbReference type="ARBA" id="ARBA00022692"/>
    </source>
</evidence>
<dbReference type="OrthoDB" id="2441233at2759"/>
<feature type="compositionally biased region" description="Low complexity" evidence="6">
    <location>
        <begin position="392"/>
        <end position="422"/>
    </location>
</feature>
<dbReference type="Gene3D" id="6.10.140.110">
    <property type="match status" value="3"/>
</dbReference>
<name>A0A0D2JFD7_9CHLO</name>
<gene>
    <name evidence="9" type="ORF">MNEG_9786</name>
</gene>
<dbReference type="AlphaFoldDB" id="A0A0D2JFD7"/>
<dbReference type="Pfam" id="PF19114">
    <property type="entry name" value="EsV_1_7_cys"/>
    <property type="match status" value="8"/>
</dbReference>
<evidence type="ECO:0000256" key="5">
    <source>
        <dbReference type="ARBA" id="ARBA00023136"/>
    </source>
</evidence>
<comment type="similarity">
    <text evidence="2">Belongs to the major facilitator superfamily. MFSD6 family.</text>
</comment>
<dbReference type="PANTHER" id="PTHR16172">
    <property type="entry name" value="MAJOR FACILITATOR SUPERFAMILY DOMAIN-CONTAINING PROTEIN 6-LIKE"/>
    <property type="match status" value="1"/>
</dbReference>
<proteinExistence type="inferred from homology"/>
<feature type="transmembrane region" description="Helical" evidence="7">
    <location>
        <begin position="636"/>
        <end position="656"/>
    </location>
</feature>
<evidence type="ECO:0000256" key="1">
    <source>
        <dbReference type="ARBA" id="ARBA00004141"/>
    </source>
</evidence>
<feature type="region of interest" description="Disordered" evidence="6">
    <location>
        <begin position="385"/>
        <end position="422"/>
    </location>
</feature>
<feature type="domain" description="Major facilitator superfamily associated" evidence="8">
    <location>
        <begin position="511"/>
        <end position="760"/>
    </location>
</feature>
<dbReference type="GeneID" id="25742661"/>
<sequence>MTLRLLCQALAVRSSRASTKVWHQARVAWGPASATPLTEDAVAHTHAAPSYANHRVRPWPKGSGALRAVAGFSSSAARLAHLCQVDSCSKQPTFNFEGASKGLFCKPHAAPGMVNVVSRRCREPGCSKQPHFNFEGESTGIFCKAHAAPGMINVGSRRCREHSCRKQPHFNFEGESKGIFCKAHAAPGMVNVVSRRCREPGCMRHPHFSFEGESSGLFCKAHAAPGMADVTSPRCRQPDCATRPNFNFEGQSRGIFCKTHAAPGMVDVVERRCQQPGCTKRPCYNFQGQSKGIFCKAHAAPGMVDVKKPRCREPGCTKRPVFNFKGESRGIFCKAHSEPGMVDVQTWRCREPGCEKLPSFNHAGHGAAKYCAAHAQPGMVNAVARRSDPNNSGRASGAAAAQPLARAAGLQPAEKLQQQQPDSSDSAQMLLAKAWFLLGGASGALLFPYVNVFLAARGTLNPAPARHRSRARLVSHAAATLRATTMHRAPSHATATEQLPGEQLPAKQLPGLTPAEIGLISALRPWVAAPTSIAATALADRAAAHRPLLLLGLCASALLRAALPLGRGAWELCAILLAAEAFGFFGVLGDSTVLSNLAGREGGAASYGAQRVWASIGWGVFGVAGGAAIQRFGIETAPFVGFGLLSALLFVVGALMRYNYAGWAPAAAPLPSADARGSGGGGGPERGLLESPPAAAAEPAAGEAAAVGAPAAAEAGEYDWSEGGSLEGAAAGAEEGGVAALLLQPEVAIFLFEATMLGFGMVRGCWRL</sequence>
<dbReference type="Proteomes" id="UP000054498">
    <property type="component" value="Unassembled WGS sequence"/>
</dbReference>
<feature type="transmembrane region" description="Helical" evidence="7">
    <location>
        <begin position="434"/>
        <end position="456"/>
    </location>
</feature>
<evidence type="ECO:0000313" key="10">
    <source>
        <dbReference type="Proteomes" id="UP000054498"/>
    </source>
</evidence>
<organism evidence="9 10">
    <name type="scientific">Monoraphidium neglectum</name>
    <dbReference type="NCBI Taxonomy" id="145388"/>
    <lineage>
        <taxon>Eukaryota</taxon>
        <taxon>Viridiplantae</taxon>
        <taxon>Chlorophyta</taxon>
        <taxon>core chlorophytes</taxon>
        <taxon>Chlorophyceae</taxon>
        <taxon>CS clade</taxon>
        <taxon>Sphaeropleales</taxon>
        <taxon>Selenastraceae</taxon>
        <taxon>Monoraphidium</taxon>
    </lineage>
</organism>